<dbReference type="SUPFAM" id="SSF51069">
    <property type="entry name" value="Carbonic anhydrase"/>
    <property type="match status" value="1"/>
</dbReference>
<protein>
    <recommendedName>
        <fullName evidence="2">carbonic anhydrase</fullName>
        <ecNumber evidence="2">4.2.1.1</ecNumber>
    </recommendedName>
</protein>
<evidence type="ECO:0000256" key="4">
    <source>
        <dbReference type="ARBA" id="ARBA00022833"/>
    </source>
</evidence>
<reference evidence="8" key="1">
    <citation type="journal article" date="2023" name="PLoS Negl. Trop. Dis.">
        <title>A genome sequence for Biomphalaria pfeifferi, the major vector snail for the human-infecting parasite Schistosoma mansoni.</title>
        <authorList>
            <person name="Bu L."/>
            <person name="Lu L."/>
            <person name="Laidemitt M.R."/>
            <person name="Zhang S.M."/>
            <person name="Mutuku M."/>
            <person name="Mkoji G."/>
            <person name="Steinauer M."/>
            <person name="Loker E.S."/>
        </authorList>
    </citation>
    <scope>NUCLEOTIDE SEQUENCE</scope>
    <source>
        <strain evidence="8">KasaAsao</strain>
    </source>
</reference>
<dbReference type="Proteomes" id="UP001233172">
    <property type="component" value="Unassembled WGS sequence"/>
</dbReference>
<dbReference type="AlphaFoldDB" id="A0AAD8EYW6"/>
<feature type="domain" description="Alpha-carbonic anhydrase" evidence="7">
    <location>
        <begin position="141"/>
        <end position="285"/>
    </location>
</feature>
<comment type="caution">
    <text evidence="8">The sequence shown here is derived from an EMBL/GenBank/DDBJ whole genome shotgun (WGS) entry which is preliminary data.</text>
</comment>
<keyword evidence="5" id="KW-0456">Lyase</keyword>
<keyword evidence="3" id="KW-0479">Metal-binding</keyword>
<dbReference type="InterPro" id="IPR001148">
    <property type="entry name" value="CA_dom"/>
</dbReference>
<dbReference type="SMART" id="SM01057">
    <property type="entry name" value="Carb_anhydrase"/>
    <property type="match status" value="1"/>
</dbReference>
<evidence type="ECO:0000259" key="7">
    <source>
        <dbReference type="PROSITE" id="PS51144"/>
    </source>
</evidence>
<evidence type="ECO:0000256" key="3">
    <source>
        <dbReference type="ARBA" id="ARBA00022723"/>
    </source>
</evidence>
<accession>A0AAD8EYW6</accession>
<dbReference type="InterPro" id="IPR036398">
    <property type="entry name" value="CA_dom_sf"/>
</dbReference>
<name>A0AAD8EYW6_BIOPF</name>
<evidence type="ECO:0000256" key="5">
    <source>
        <dbReference type="ARBA" id="ARBA00023239"/>
    </source>
</evidence>
<evidence type="ECO:0000256" key="6">
    <source>
        <dbReference type="ARBA" id="ARBA00048348"/>
    </source>
</evidence>
<dbReference type="InterPro" id="IPR023561">
    <property type="entry name" value="Carbonic_anhydrase_a-class"/>
</dbReference>
<proteinExistence type="inferred from homology"/>
<keyword evidence="4" id="KW-0862">Zinc</keyword>
<dbReference type="GO" id="GO:0004089">
    <property type="term" value="F:carbonate dehydratase activity"/>
    <property type="evidence" value="ECO:0007669"/>
    <property type="project" value="UniProtKB-EC"/>
</dbReference>
<dbReference type="PANTHER" id="PTHR18952:SF265">
    <property type="entry name" value="CARBONIC ANHYDRASE"/>
    <property type="match status" value="1"/>
</dbReference>
<comment type="similarity">
    <text evidence="1">Belongs to the alpha-carbonic anhydrase family.</text>
</comment>
<evidence type="ECO:0000313" key="8">
    <source>
        <dbReference type="EMBL" id="KAK0045587.1"/>
    </source>
</evidence>
<dbReference type="PANTHER" id="PTHR18952">
    <property type="entry name" value="CARBONIC ANHYDRASE"/>
    <property type="match status" value="1"/>
</dbReference>
<comment type="catalytic activity">
    <reaction evidence="6">
        <text>hydrogencarbonate + H(+) = CO2 + H2O</text>
        <dbReference type="Rhea" id="RHEA:10748"/>
        <dbReference type="ChEBI" id="CHEBI:15377"/>
        <dbReference type="ChEBI" id="CHEBI:15378"/>
        <dbReference type="ChEBI" id="CHEBI:16526"/>
        <dbReference type="ChEBI" id="CHEBI:17544"/>
        <dbReference type="EC" id="4.2.1.1"/>
    </reaction>
</comment>
<reference evidence="8" key="2">
    <citation type="submission" date="2023-04" db="EMBL/GenBank/DDBJ databases">
        <authorList>
            <person name="Bu L."/>
            <person name="Lu L."/>
            <person name="Laidemitt M.R."/>
            <person name="Zhang S.M."/>
            <person name="Mutuku M."/>
            <person name="Mkoji G."/>
            <person name="Steinauer M."/>
            <person name="Loker E.S."/>
        </authorList>
    </citation>
    <scope>NUCLEOTIDE SEQUENCE</scope>
    <source>
        <strain evidence="8">KasaAsao</strain>
        <tissue evidence="8">Whole Snail</tissue>
    </source>
</reference>
<dbReference type="PROSITE" id="PS51144">
    <property type="entry name" value="ALPHA_CA_2"/>
    <property type="match status" value="1"/>
</dbReference>
<dbReference type="Gene3D" id="3.10.200.10">
    <property type="entry name" value="Alpha carbonic anhydrase"/>
    <property type="match status" value="1"/>
</dbReference>
<sequence>MLLTYFVIAIRSQGYNFVYVFLKTDPASDGLGRLTKYIPFRRHNSYPRNQPTFPMVLVRTSGTLSTARTRLDKVRQLKHVHPVRIQTIPSRNSLPRNYNIRNRFLSRLLNVKNERPLAEQSVLRPVQHRYDPLSEHGKKFNIWSYDDSDSLKVGPRVWPQAFPNCGHRYQSPIDITATHFQYRPMSPITLTSVDHTGLSDVVFRNDGFTATIKPLHKNIYIDCEDMPGRFILSGIHFHWGRTDHIGSEHLLDGHAFPLEVGLVAFSLASMKLGEGGAAIVIRKAL</sequence>
<dbReference type="Pfam" id="PF00194">
    <property type="entry name" value="Carb_anhydrase"/>
    <property type="match status" value="1"/>
</dbReference>
<keyword evidence="9" id="KW-1185">Reference proteome</keyword>
<evidence type="ECO:0000313" key="9">
    <source>
        <dbReference type="Proteomes" id="UP001233172"/>
    </source>
</evidence>
<evidence type="ECO:0000256" key="1">
    <source>
        <dbReference type="ARBA" id="ARBA00010718"/>
    </source>
</evidence>
<evidence type="ECO:0000256" key="2">
    <source>
        <dbReference type="ARBA" id="ARBA00012925"/>
    </source>
</evidence>
<dbReference type="GO" id="GO:0008270">
    <property type="term" value="F:zinc ion binding"/>
    <property type="evidence" value="ECO:0007669"/>
    <property type="project" value="InterPro"/>
</dbReference>
<dbReference type="EMBL" id="JASAOG010000178">
    <property type="protein sequence ID" value="KAK0045587.1"/>
    <property type="molecule type" value="Genomic_DNA"/>
</dbReference>
<organism evidence="8 9">
    <name type="scientific">Biomphalaria pfeifferi</name>
    <name type="common">Bloodfluke planorb</name>
    <name type="synonym">Freshwater snail</name>
    <dbReference type="NCBI Taxonomy" id="112525"/>
    <lineage>
        <taxon>Eukaryota</taxon>
        <taxon>Metazoa</taxon>
        <taxon>Spiralia</taxon>
        <taxon>Lophotrochozoa</taxon>
        <taxon>Mollusca</taxon>
        <taxon>Gastropoda</taxon>
        <taxon>Heterobranchia</taxon>
        <taxon>Euthyneura</taxon>
        <taxon>Panpulmonata</taxon>
        <taxon>Hygrophila</taxon>
        <taxon>Lymnaeoidea</taxon>
        <taxon>Planorbidae</taxon>
        <taxon>Biomphalaria</taxon>
    </lineage>
</organism>
<dbReference type="EC" id="4.2.1.1" evidence="2"/>
<gene>
    <name evidence="8" type="ORF">Bpfe_024953</name>
</gene>